<name>A0A0K8J6B6_9FIRM</name>
<protein>
    <recommendedName>
        <fullName evidence="1">N-acetyltransferase domain-containing protein</fullName>
    </recommendedName>
</protein>
<reference evidence="3" key="1">
    <citation type="submission" date="2015-09" db="EMBL/GenBank/DDBJ databases">
        <authorList>
            <person name="Wibberg D."/>
        </authorList>
    </citation>
    <scope>NUCLEOTIDE SEQUENCE [LARGE SCALE GENOMIC DNA]</scope>
    <source>
        <strain evidence="3">SD1D</strain>
    </source>
</reference>
<dbReference type="InterPro" id="IPR000182">
    <property type="entry name" value="GNAT_dom"/>
</dbReference>
<sequence>MELKVRKVKLKSKDVKAIYFDSFPPNGRLPFCMMVVMSKLWNTKFLSFYDNDKLCGFIYFAVQFKQVFLMFFAVDKELRSKGYGREILNELKKLYPMKKMIVTIEYGNTDKTKEQERRKRFYLNNDFKETGYLIRMGGVEQEILVRNGQFSKVKFRAFLALYSNGILWPKIWKKYDVGKVR</sequence>
<dbReference type="PROSITE" id="PS51186">
    <property type="entry name" value="GNAT"/>
    <property type="match status" value="1"/>
</dbReference>
<accession>A0A0K8J6B6</accession>
<gene>
    <name evidence="2" type="ORF">SD1D_1388</name>
</gene>
<dbReference type="RefSeq" id="WP_058258262.1">
    <property type="nucleotide sequence ID" value="NZ_DUPS01000015.1"/>
</dbReference>
<dbReference type="KEGG" id="hsd:SD1D_1388"/>
<dbReference type="EMBL" id="LN879430">
    <property type="protein sequence ID" value="CUH92934.1"/>
    <property type="molecule type" value="Genomic_DNA"/>
</dbReference>
<keyword evidence="3" id="KW-1185">Reference proteome</keyword>
<dbReference type="Proteomes" id="UP000196053">
    <property type="component" value="Chromosome I"/>
</dbReference>
<organism evidence="2 3">
    <name type="scientific">Herbinix luporum</name>
    <dbReference type="NCBI Taxonomy" id="1679721"/>
    <lineage>
        <taxon>Bacteria</taxon>
        <taxon>Bacillati</taxon>
        <taxon>Bacillota</taxon>
        <taxon>Clostridia</taxon>
        <taxon>Lachnospirales</taxon>
        <taxon>Lachnospiraceae</taxon>
        <taxon>Herbinix</taxon>
    </lineage>
</organism>
<proteinExistence type="predicted"/>
<dbReference type="Pfam" id="PF13508">
    <property type="entry name" value="Acetyltransf_7"/>
    <property type="match status" value="1"/>
</dbReference>
<dbReference type="InterPro" id="IPR016181">
    <property type="entry name" value="Acyl_CoA_acyltransferase"/>
</dbReference>
<dbReference type="AlphaFoldDB" id="A0A0K8J6B6"/>
<evidence type="ECO:0000259" key="1">
    <source>
        <dbReference type="PROSITE" id="PS51186"/>
    </source>
</evidence>
<feature type="domain" description="N-acetyltransferase" evidence="1">
    <location>
        <begin position="3"/>
        <end position="146"/>
    </location>
</feature>
<dbReference type="SUPFAM" id="SSF55729">
    <property type="entry name" value="Acyl-CoA N-acyltransferases (Nat)"/>
    <property type="match status" value="1"/>
</dbReference>
<evidence type="ECO:0000313" key="2">
    <source>
        <dbReference type="EMBL" id="CUH92934.1"/>
    </source>
</evidence>
<dbReference type="GO" id="GO:0016747">
    <property type="term" value="F:acyltransferase activity, transferring groups other than amino-acyl groups"/>
    <property type="evidence" value="ECO:0007669"/>
    <property type="project" value="InterPro"/>
</dbReference>
<dbReference type="Gene3D" id="3.40.630.30">
    <property type="match status" value="1"/>
</dbReference>
<dbReference type="CDD" id="cd04301">
    <property type="entry name" value="NAT_SF"/>
    <property type="match status" value="1"/>
</dbReference>
<evidence type="ECO:0000313" key="3">
    <source>
        <dbReference type="Proteomes" id="UP000196053"/>
    </source>
</evidence>
<dbReference type="OrthoDB" id="9127144at2"/>